<evidence type="ECO:0000259" key="7">
    <source>
        <dbReference type="Pfam" id="PF12345"/>
    </source>
</evidence>
<gene>
    <name evidence="8" type="ORF">C2E21_5588</name>
</gene>
<dbReference type="PANTHER" id="PTHR43728">
    <property type="entry name" value="SLR0304 PROTEIN"/>
    <property type="match status" value="1"/>
</dbReference>
<sequence length="451" mass="48350">MLAIQRSPAVGVQKTAASCRSRGAAGCSRRPPPAAAAVPAAVAAAIARRRRARHTAAAAAAGSEARSTAPSSAPAEHAEASLPSLIPHTLEQLEADEELQALHARVQQQGQAALTREEAKQRQRSLDALGVQPFAQVLQAAGVSPLVRKPTAIFQLNIGLYCNQACRHCHVESSPKRTEMMSQEVAERCVQLMEASASSISTVDITGGAPELMPQFRYVVREARRLGLQVIDRCNLTVLLEPGQEDTVQFLADHQVQVVASLPCYSAENVNKQRGGGVFERSIRALQMLNAAGYGQPASGLQLDLVYNPGGVFLAPPQSKLEPAYKQELWEHHGVTFNSLLCLNNMPIKRWADQLVKEGKLEDYMRLLVDAFNPAAAEGLMCRDTISVGWDGRLYDCDFNQQLELGLPAAQHQTVFDIDSLEELAGGRIAVGSHCFGCTAGAGSGCQGATS</sequence>
<keyword evidence="9" id="KW-1185">Reference proteome</keyword>
<dbReference type="Pfam" id="PF12345">
    <property type="entry name" value="DUF3641"/>
    <property type="match status" value="1"/>
</dbReference>
<dbReference type="SFLD" id="SFLDG01067">
    <property type="entry name" value="SPASM/twitch_domain_containing"/>
    <property type="match status" value="1"/>
</dbReference>
<dbReference type="InterPro" id="IPR024521">
    <property type="entry name" value="ArsS-like_C"/>
</dbReference>
<evidence type="ECO:0000313" key="9">
    <source>
        <dbReference type="Proteomes" id="UP000239899"/>
    </source>
</evidence>
<dbReference type="Pfam" id="PF04055">
    <property type="entry name" value="Radical_SAM"/>
    <property type="match status" value="1"/>
</dbReference>
<evidence type="ECO:0000313" key="8">
    <source>
        <dbReference type="EMBL" id="PRW50928.1"/>
    </source>
</evidence>
<evidence type="ECO:0000256" key="5">
    <source>
        <dbReference type="SAM" id="MobiDB-lite"/>
    </source>
</evidence>
<protein>
    <submittedName>
        <fullName evidence="8">Fe-S oxidoreductase</fullName>
    </submittedName>
</protein>
<dbReference type="GO" id="GO:0046872">
    <property type="term" value="F:metal ion binding"/>
    <property type="evidence" value="ECO:0007669"/>
    <property type="project" value="UniProtKB-KW"/>
</dbReference>
<keyword evidence="2" id="KW-0479">Metal-binding</keyword>
<evidence type="ECO:0000256" key="1">
    <source>
        <dbReference type="ARBA" id="ARBA00022691"/>
    </source>
</evidence>
<dbReference type="AlphaFoldDB" id="A0A2P6TNL9"/>
<dbReference type="InterPro" id="IPR026351">
    <property type="entry name" value="rSAM_ArsS-like"/>
</dbReference>
<dbReference type="GO" id="GO:0051536">
    <property type="term" value="F:iron-sulfur cluster binding"/>
    <property type="evidence" value="ECO:0007669"/>
    <property type="project" value="UniProtKB-KW"/>
</dbReference>
<evidence type="ECO:0000256" key="4">
    <source>
        <dbReference type="ARBA" id="ARBA00023014"/>
    </source>
</evidence>
<keyword evidence="3" id="KW-0408">Iron</keyword>
<evidence type="ECO:0000259" key="6">
    <source>
        <dbReference type="Pfam" id="PF04055"/>
    </source>
</evidence>
<feature type="domain" description="Radical SAM core" evidence="6">
    <location>
        <begin position="157"/>
        <end position="294"/>
    </location>
</feature>
<keyword evidence="1" id="KW-0949">S-adenosyl-L-methionine</keyword>
<keyword evidence="4" id="KW-0411">Iron-sulfur</keyword>
<name>A0A2P6TNL9_CHLSO</name>
<reference evidence="8 9" key="1">
    <citation type="journal article" date="2018" name="Plant J.">
        <title>Genome sequences of Chlorella sorokiniana UTEX 1602 and Micractinium conductrix SAG 241.80: implications to maltose excretion by a green alga.</title>
        <authorList>
            <person name="Arriola M.B."/>
            <person name="Velmurugan N."/>
            <person name="Zhang Y."/>
            <person name="Plunkett M.H."/>
            <person name="Hondzo H."/>
            <person name="Barney B.M."/>
        </authorList>
    </citation>
    <scope>NUCLEOTIDE SEQUENCE [LARGE SCALE GENOMIC DNA]</scope>
    <source>
        <strain evidence="9">UTEX 1602</strain>
    </source>
</reference>
<accession>A0A2P6TNL9</accession>
<dbReference type="SFLD" id="SFLDS00029">
    <property type="entry name" value="Radical_SAM"/>
    <property type="match status" value="1"/>
</dbReference>
<dbReference type="InterPro" id="IPR013785">
    <property type="entry name" value="Aldolase_TIM"/>
</dbReference>
<dbReference type="CDD" id="cd01335">
    <property type="entry name" value="Radical_SAM"/>
    <property type="match status" value="1"/>
</dbReference>
<feature type="region of interest" description="Disordered" evidence="5">
    <location>
        <begin position="54"/>
        <end position="79"/>
    </location>
</feature>
<evidence type="ECO:0000256" key="3">
    <source>
        <dbReference type="ARBA" id="ARBA00023004"/>
    </source>
</evidence>
<dbReference type="STRING" id="3076.A0A2P6TNL9"/>
<dbReference type="GO" id="GO:0003824">
    <property type="term" value="F:catalytic activity"/>
    <property type="evidence" value="ECO:0007669"/>
    <property type="project" value="InterPro"/>
</dbReference>
<dbReference type="NCBIfam" id="TIGR04167">
    <property type="entry name" value="rSAM_SeCys"/>
    <property type="match status" value="1"/>
</dbReference>
<proteinExistence type="predicted"/>
<feature type="compositionally biased region" description="Low complexity" evidence="5">
    <location>
        <begin position="55"/>
        <end position="79"/>
    </location>
</feature>
<dbReference type="SUPFAM" id="SSF102114">
    <property type="entry name" value="Radical SAM enzymes"/>
    <property type="match status" value="1"/>
</dbReference>
<dbReference type="OrthoDB" id="418407at2759"/>
<comment type="caution">
    <text evidence="8">The sequence shown here is derived from an EMBL/GenBank/DDBJ whole genome shotgun (WGS) entry which is preliminary data.</text>
</comment>
<feature type="domain" description="Arsenosugar biosynthesis radical SAM protein ArsS-like C-terminal" evidence="7">
    <location>
        <begin position="314"/>
        <end position="449"/>
    </location>
</feature>
<dbReference type="EMBL" id="LHPG02000010">
    <property type="protein sequence ID" value="PRW50928.1"/>
    <property type="molecule type" value="Genomic_DNA"/>
</dbReference>
<dbReference type="PANTHER" id="PTHR43728:SF1">
    <property type="entry name" value="FE-S OXIDOREDUCTASE"/>
    <property type="match status" value="1"/>
</dbReference>
<dbReference type="Proteomes" id="UP000239899">
    <property type="component" value="Unassembled WGS sequence"/>
</dbReference>
<evidence type="ECO:0000256" key="2">
    <source>
        <dbReference type="ARBA" id="ARBA00022723"/>
    </source>
</evidence>
<organism evidence="8 9">
    <name type="scientific">Chlorella sorokiniana</name>
    <name type="common">Freshwater green alga</name>
    <dbReference type="NCBI Taxonomy" id="3076"/>
    <lineage>
        <taxon>Eukaryota</taxon>
        <taxon>Viridiplantae</taxon>
        <taxon>Chlorophyta</taxon>
        <taxon>core chlorophytes</taxon>
        <taxon>Trebouxiophyceae</taxon>
        <taxon>Chlorellales</taxon>
        <taxon>Chlorellaceae</taxon>
        <taxon>Chlorella clade</taxon>
        <taxon>Chlorella</taxon>
    </lineage>
</organism>
<dbReference type="InterPro" id="IPR058240">
    <property type="entry name" value="rSAM_sf"/>
</dbReference>
<dbReference type="Gene3D" id="3.20.20.70">
    <property type="entry name" value="Aldolase class I"/>
    <property type="match status" value="1"/>
</dbReference>
<dbReference type="InterPro" id="IPR007197">
    <property type="entry name" value="rSAM"/>
</dbReference>